<feature type="transmembrane region" description="Helical" evidence="1">
    <location>
        <begin position="53"/>
        <end position="74"/>
    </location>
</feature>
<dbReference type="Proteomes" id="UP000276770">
    <property type="component" value="Unassembled WGS sequence"/>
</dbReference>
<keyword evidence="3" id="KW-1185">Reference proteome</keyword>
<gene>
    <name evidence="2" type="ORF">D9X91_19735</name>
</gene>
<feature type="transmembrane region" description="Helical" evidence="1">
    <location>
        <begin position="80"/>
        <end position="101"/>
    </location>
</feature>
<keyword evidence="1" id="KW-0472">Membrane</keyword>
<keyword evidence="1" id="KW-1133">Transmembrane helix</keyword>
<evidence type="ECO:0000313" key="3">
    <source>
        <dbReference type="Proteomes" id="UP000276770"/>
    </source>
</evidence>
<evidence type="ECO:0000313" key="2">
    <source>
        <dbReference type="EMBL" id="RLQ92307.1"/>
    </source>
</evidence>
<dbReference type="EMBL" id="RCVZ01000019">
    <property type="protein sequence ID" value="RLQ92307.1"/>
    <property type="molecule type" value="Genomic_DNA"/>
</dbReference>
<organism evidence="2 3">
    <name type="scientific">Falsibacillus albus</name>
    <dbReference type="NCBI Taxonomy" id="2478915"/>
    <lineage>
        <taxon>Bacteria</taxon>
        <taxon>Bacillati</taxon>
        <taxon>Bacillota</taxon>
        <taxon>Bacilli</taxon>
        <taxon>Bacillales</taxon>
        <taxon>Bacillaceae</taxon>
        <taxon>Falsibacillus</taxon>
    </lineage>
</organism>
<evidence type="ECO:0000256" key="1">
    <source>
        <dbReference type="SAM" id="Phobius"/>
    </source>
</evidence>
<feature type="transmembrane region" description="Helical" evidence="1">
    <location>
        <begin position="6"/>
        <end position="27"/>
    </location>
</feature>
<protein>
    <submittedName>
        <fullName evidence="2">DUF4181 domain-containing protein</fullName>
    </submittedName>
</protein>
<dbReference type="OrthoDB" id="2428213at2"/>
<proteinExistence type="predicted"/>
<feature type="transmembrane region" description="Helical" evidence="1">
    <location>
        <begin position="113"/>
        <end position="139"/>
    </location>
</feature>
<dbReference type="InterPro" id="IPR025441">
    <property type="entry name" value="DUF4181"/>
</dbReference>
<comment type="caution">
    <text evidence="2">The sequence shown here is derived from an EMBL/GenBank/DDBJ whole genome shotgun (WGS) entry which is preliminary data.</text>
</comment>
<dbReference type="Pfam" id="PF13789">
    <property type="entry name" value="DUF4181"/>
    <property type="match status" value="1"/>
</dbReference>
<reference evidence="2 3" key="1">
    <citation type="submission" date="2018-10" db="EMBL/GenBank/DDBJ databases">
        <title>Falsibacillus sp. genome draft.</title>
        <authorList>
            <person name="Shi S."/>
        </authorList>
    </citation>
    <scope>NUCLEOTIDE SEQUENCE [LARGE SCALE GENOMIC DNA]</scope>
    <source>
        <strain evidence="2 3">GY 10110</strain>
    </source>
</reference>
<accession>A0A3L7JNB3</accession>
<dbReference type="AlphaFoldDB" id="A0A3L7JNB3"/>
<name>A0A3L7JNB3_9BACI</name>
<sequence>MMFMPWSKILMILAIYFVVQLAINYLLRKWLKVKRKKLFSYNHLNEKHKKIDWTIRIITIVLLVIGTTINATRIPTEQFWFLQTYFILFMMIFSTETTRAIMEKKYAENRNDYLYTTFQLIFASILVISIFTTDFWGFFS</sequence>
<keyword evidence="1" id="KW-0812">Transmembrane</keyword>